<feature type="compositionally biased region" description="Basic and acidic residues" evidence="3">
    <location>
        <begin position="256"/>
        <end position="265"/>
    </location>
</feature>
<comment type="caution">
    <text evidence="5">The sequence shown here is derived from an EMBL/GenBank/DDBJ whole genome shotgun (WGS) entry which is preliminary data.</text>
</comment>
<dbReference type="Proteomes" id="UP001567538">
    <property type="component" value="Unassembled WGS sequence"/>
</dbReference>
<reference evidence="5 6" key="1">
    <citation type="submission" date="2024-06" db="EMBL/GenBank/DDBJ databases">
        <title>A chromosome level genome sequence of Diviner's sage (Salvia divinorum).</title>
        <authorList>
            <person name="Ford S.A."/>
            <person name="Ro D.-K."/>
            <person name="Ness R.W."/>
            <person name="Phillips M.A."/>
        </authorList>
    </citation>
    <scope>NUCLEOTIDE SEQUENCE [LARGE SCALE GENOMIC DNA]</scope>
    <source>
        <strain evidence="5">SAF-2024a</strain>
        <tissue evidence="5">Leaf</tissue>
    </source>
</reference>
<dbReference type="PROSITE" id="PS50084">
    <property type="entry name" value="KH_TYPE_1"/>
    <property type="match status" value="4"/>
</dbReference>
<feature type="compositionally biased region" description="Basic and acidic residues" evidence="3">
    <location>
        <begin position="567"/>
        <end position="578"/>
    </location>
</feature>
<dbReference type="CDD" id="cd22459">
    <property type="entry name" value="KH-I_PEPPER_rpt1_like"/>
    <property type="match status" value="2"/>
</dbReference>
<proteinExistence type="predicted"/>
<dbReference type="AlphaFoldDB" id="A0ABD1FMY7"/>
<feature type="domain" description="K Homology" evidence="4">
    <location>
        <begin position="591"/>
        <end position="660"/>
    </location>
</feature>
<accession>A0ABD1FMY7</accession>
<dbReference type="InterPro" id="IPR004087">
    <property type="entry name" value="KH_dom"/>
</dbReference>
<dbReference type="Gene3D" id="3.30.1370.10">
    <property type="entry name" value="K Homology domain, type 1"/>
    <property type="match status" value="3"/>
</dbReference>
<feature type="compositionally biased region" description="Low complexity" evidence="3">
    <location>
        <begin position="296"/>
        <end position="318"/>
    </location>
</feature>
<evidence type="ECO:0000313" key="5">
    <source>
        <dbReference type="EMBL" id="KAL1532053.1"/>
    </source>
</evidence>
<dbReference type="Gene3D" id="3.30.310.210">
    <property type="match status" value="1"/>
</dbReference>
<feature type="region of interest" description="Disordered" evidence="3">
    <location>
        <begin position="498"/>
        <end position="519"/>
    </location>
</feature>
<evidence type="ECO:0000256" key="3">
    <source>
        <dbReference type="SAM" id="MobiDB-lite"/>
    </source>
</evidence>
<dbReference type="GO" id="GO:0003723">
    <property type="term" value="F:RNA binding"/>
    <property type="evidence" value="ECO:0007669"/>
    <property type="project" value="UniProtKB-UniRule"/>
</dbReference>
<feature type="compositionally biased region" description="Low complexity" evidence="3">
    <location>
        <begin position="539"/>
        <end position="550"/>
    </location>
</feature>
<feature type="domain" description="K Homology" evidence="4">
    <location>
        <begin position="180"/>
        <end position="256"/>
    </location>
</feature>
<gene>
    <name evidence="5" type="ORF">AAHA92_32113</name>
</gene>
<feature type="domain" description="K Homology" evidence="4">
    <location>
        <begin position="420"/>
        <end position="487"/>
    </location>
</feature>
<organism evidence="5 6">
    <name type="scientific">Salvia divinorum</name>
    <name type="common">Maria pastora</name>
    <name type="synonym">Diviner's sage</name>
    <dbReference type="NCBI Taxonomy" id="28513"/>
    <lineage>
        <taxon>Eukaryota</taxon>
        <taxon>Viridiplantae</taxon>
        <taxon>Streptophyta</taxon>
        <taxon>Embryophyta</taxon>
        <taxon>Tracheophyta</taxon>
        <taxon>Spermatophyta</taxon>
        <taxon>Magnoliopsida</taxon>
        <taxon>eudicotyledons</taxon>
        <taxon>Gunneridae</taxon>
        <taxon>Pentapetalae</taxon>
        <taxon>asterids</taxon>
        <taxon>lamiids</taxon>
        <taxon>Lamiales</taxon>
        <taxon>Lamiaceae</taxon>
        <taxon>Nepetoideae</taxon>
        <taxon>Mentheae</taxon>
        <taxon>Salviinae</taxon>
        <taxon>Salvia</taxon>
        <taxon>Salvia subgen. Calosphace</taxon>
    </lineage>
</organism>
<dbReference type="InterPro" id="IPR036612">
    <property type="entry name" value="KH_dom_type_1_sf"/>
</dbReference>
<dbReference type="SMART" id="SM00322">
    <property type="entry name" value="KH"/>
    <property type="match status" value="5"/>
</dbReference>
<dbReference type="PANTHER" id="PTHR10288">
    <property type="entry name" value="KH DOMAIN CONTAINING RNA BINDING PROTEIN"/>
    <property type="match status" value="1"/>
</dbReference>
<keyword evidence="6" id="KW-1185">Reference proteome</keyword>
<feature type="region of interest" description="Disordered" evidence="3">
    <location>
        <begin position="534"/>
        <end position="579"/>
    </location>
</feature>
<dbReference type="InterPro" id="IPR004088">
    <property type="entry name" value="KH_dom_type_1"/>
</dbReference>
<feature type="domain" description="K Homology" evidence="4">
    <location>
        <begin position="336"/>
        <end position="409"/>
    </location>
</feature>
<evidence type="ECO:0000256" key="1">
    <source>
        <dbReference type="ARBA" id="ARBA00022737"/>
    </source>
</evidence>
<evidence type="ECO:0000313" key="6">
    <source>
        <dbReference type="Proteomes" id="UP001567538"/>
    </source>
</evidence>
<dbReference type="CDD" id="cd22460">
    <property type="entry name" value="KH-I_PEPPER_rpt2_like"/>
    <property type="match status" value="1"/>
</dbReference>
<protein>
    <submittedName>
        <fullName evidence="5">RNA-binding KH domain-containing protein RCF3-like</fullName>
    </submittedName>
</protein>
<feature type="region of interest" description="Disordered" evidence="3">
    <location>
        <begin position="256"/>
        <end position="325"/>
    </location>
</feature>
<feature type="domain" description="K Homology" evidence="4">
    <location>
        <begin position="64"/>
        <end position="145"/>
    </location>
</feature>
<name>A0ABD1FMY7_SALDI</name>
<keyword evidence="2" id="KW-0694">RNA-binding</keyword>
<evidence type="ECO:0000259" key="4">
    <source>
        <dbReference type="SMART" id="SM00322"/>
    </source>
</evidence>
<sequence>MERSRSKRYYYDQDYESETLHSRSKPRYGSNSHGGGGGHHYAPSYRRSSSSSGGGRKLPEQVTAGTSYRILCHDAKAGGVIGKSGSIIKAIRQHTGAWINVHELAPGDEERIIEISDARKRGSDGRIPSFSPAQEALLMIHERILETDGEGGYGHSDGFVEDENDEYGGRGRGGGGGGGNRVVTRLVVSRMHVGCLMGKGGKIIEQMRMETNTHIRILPRDHTLPRCVSMSEEIVQVVGDMNAVKNALEIISSRLRESQHRDRSHFQNRVQSPDRFYSPDDDFHVNNRRSSAEGTSFGSRYSGGSRNNNYSSRSSGFSHESRPACVSDNARSFPGEELVFRILCPVRKVDYVVGESDGIIDLLHNEIGVNIDVSDPVAGLDELILVISSDEGPDDELFPAQEALLHIQTRIVDLIPEKENIVTTRLLLPSDEIGSLADLGKISGVSVEILPIEQRSVGVSGMDEIVQIVGEITAAREALVEVTSRIRSYVYREFHEKDEPVSRISAPSPVNGGVEPEAASRNNAPQYVEMHAGNGHALSTPHSFSTTTTSQKVKDVASTPSNADSVKQNESERREDHQPSVVNRIYVPFVTRSILEVVIPPHAASELAKKSRKLTLISELSGATVTLVDDGPESTEKVIQISGTPEQAERAQSLLQGFILSTEDG</sequence>
<dbReference type="SUPFAM" id="SSF54791">
    <property type="entry name" value="Eukaryotic type KH-domain (KH-domain type I)"/>
    <property type="match status" value="4"/>
</dbReference>
<evidence type="ECO:0000256" key="2">
    <source>
        <dbReference type="PROSITE-ProRule" id="PRU00117"/>
    </source>
</evidence>
<keyword evidence="1" id="KW-0677">Repeat</keyword>
<dbReference type="EMBL" id="JBEAFC010000014">
    <property type="protein sequence ID" value="KAL1532053.1"/>
    <property type="molecule type" value="Genomic_DNA"/>
</dbReference>
<feature type="region of interest" description="Disordered" evidence="3">
    <location>
        <begin position="1"/>
        <end position="60"/>
    </location>
</feature>
<dbReference type="Pfam" id="PF00013">
    <property type="entry name" value="KH_1"/>
    <property type="match status" value="3"/>
</dbReference>